<protein>
    <recommendedName>
        <fullName evidence="2">WSC domain-containing protein</fullName>
    </recommendedName>
</protein>
<dbReference type="EMBL" id="JAACJJ010000033">
    <property type="protein sequence ID" value="KAF5317560.1"/>
    <property type="molecule type" value="Genomic_DNA"/>
</dbReference>
<keyword evidence="1" id="KW-0732">Signal</keyword>
<dbReference type="OrthoDB" id="5985073at2759"/>
<evidence type="ECO:0000256" key="1">
    <source>
        <dbReference type="SAM" id="SignalP"/>
    </source>
</evidence>
<feature type="signal peptide" evidence="1">
    <location>
        <begin position="1"/>
        <end position="22"/>
    </location>
</feature>
<organism evidence="3 4">
    <name type="scientific">Psilocybe cf. subviscida</name>
    <dbReference type="NCBI Taxonomy" id="2480587"/>
    <lineage>
        <taxon>Eukaryota</taxon>
        <taxon>Fungi</taxon>
        <taxon>Dikarya</taxon>
        <taxon>Basidiomycota</taxon>
        <taxon>Agaricomycotina</taxon>
        <taxon>Agaricomycetes</taxon>
        <taxon>Agaricomycetidae</taxon>
        <taxon>Agaricales</taxon>
        <taxon>Agaricineae</taxon>
        <taxon>Strophariaceae</taxon>
        <taxon>Psilocybe</taxon>
    </lineage>
</organism>
<gene>
    <name evidence="3" type="ORF">D9619_013168</name>
</gene>
<reference evidence="3 4" key="1">
    <citation type="journal article" date="2020" name="ISME J.">
        <title>Uncovering the hidden diversity of litter-decomposition mechanisms in mushroom-forming fungi.</title>
        <authorList>
            <person name="Floudas D."/>
            <person name="Bentzer J."/>
            <person name="Ahren D."/>
            <person name="Johansson T."/>
            <person name="Persson P."/>
            <person name="Tunlid A."/>
        </authorList>
    </citation>
    <scope>NUCLEOTIDE SEQUENCE [LARGE SCALE GENOMIC DNA]</scope>
    <source>
        <strain evidence="3 4">CBS 101986</strain>
    </source>
</reference>
<evidence type="ECO:0000259" key="2">
    <source>
        <dbReference type="PROSITE" id="PS51212"/>
    </source>
</evidence>
<name>A0A8H5EYS4_9AGAR</name>
<dbReference type="PROSITE" id="PS51212">
    <property type="entry name" value="WSC"/>
    <property type="match status" value="1"/>
</dbReference>
<dbReference type="AlphaFoldDB" id="A0A8H5EYS4"/>
<evidence type="ECO:0000313" key="4">
    <source>
        <dbReference type="Proteomes" id="UP000567179"/>
    </source>
</evidence>
<feature type="chain" id="PRO_5034485160" description="WSC domain-containing protein" evidence="1">
    <location>
        <begin position="23"/>
        <end position="229"/>
    </location>
</feature>
<keyword evidence="4" id="KW-1185">Reference proteome</keyword>
<proteinExistence type="predicted"/>
<accession>A0A8H5EYS4</accession>
<dbReference type="Pfam" id="PF01822">
    <property type="entry name" value="WSC"/>
    <property type="match status" value="1"/>
</dbReference>
<feature type="domain" description="WSC" evidence="2">
    <location>
        <begin position="49"/>
        <end position="155"/>
    </location>
</feature>
<evidence type="ECO:0000313" key="3">
    <source>
        <dbReference type="EMBL" id="KAF5317560.1"/>
    </source>
</evidence>
<comment type="caution">
    <text evidence="3">The sequence shown here is derived from an EMBL/GenBank/DDBJ whole genome shotgun (WGS) entry which is preliminary data.</text>
</comment>
<dbReference type="InterPro" id="IPR002889">
    <property type="entry name" value="WSC_carb-bd"/>
</dbReference>
<dbReference type="Proteomes" id="UP000567179">
    <property type="component" value="Unassembled WGS sequence"/>
</dbReference>
<sequence>MNPFRHKALILTACAAIAPVYAQFTPASPFESLSLSNTSALPPGWSSQSECLADCVLNDQPIDVEFLFGPAFSDPVHMTIEACVEFCDAQGSRLAGLKGSECRCANIFNPESCFESDPGECQNPGEVGLGCPGNRRESCGLENGTPSLFNIFFKQNLTQFGCSDPLWPGGAPLTAIGSWRFSYFYNDSGVAHVLSQNAAELPSPPPSNSLTTVACVTICNNAGALTVQS</sequence>